<keyword evidence="3 6" id="KW-0812">Transmembrane</keyword>
<dbReference type="InterPro" id="IPR012506">
    <property type="entry name" value="TMEM86B-like"/>
</dbReference>
<keyword evidence="5 6" id="KW-0472">Membrane</keyword>
<proteinExistence type="inferred from homology"/>
<feature type="transmembrane region" description="Helical" evidence="6">
    <location>
        <begin position="113"/>
        <end position="130"/>
    </location>
</feature>
<evidence type="ECO:0000256" key="5">
    <source>
        <dbReference type="ARBA" id="ARBA00023136"/>
    </source>
</evidence>
<feature type="transmembrane region" description="Helical" evidence="6">
    <location>
        <begin position="136"/>
        <end position="156"/>
    </location>
</feature>
<evidence type="ECO:0000256" key="4">
    <source>
        <dbReference type="ARBA" id="ARBA00022989"/>
    </source>
</evidence>
<comment type="caution">
    <text evidence="7">The sequence shown here is derived from an EMBL/GenBank/DDBJ whole genome shotgun (WGS) entry which is preliminary data.</text>
</comment>
<evidence type="ECO:0000256" key="3">
    <source>
        <dbReference type="ARBA" id="ARBA00022692"/>
    </source>
</evidence>
<feature type="transmembrane region" description="Helical" evidence="6">
    <location>
        <begin position="83"/>
        <end position="101"/>
    </location>
</feature>
<accession>A0A6I4SXQ7</accession>
<comment type="subcellular location">
    <subcellularLocation>
        <location evidence="1">Membrane</location>
        <topology evidence="1">Multi-pass membrane protein</topology>
    </subcellularLocation>
</comment>
<dbReference type="Pfam" id="PF07947">
    <property type="entry name" value="YhhN"/>
    <property type="match status" value="1"/>
</dbReference>
<protein>
    <submittedName>
        <fullName evidence="7">Lysoplasmalogenase</fullName>
    </submittedName>
</protein>
<reference evidence="7 8" key="1">
    <citation type="submission" date="2019-12" db="EMBL/GenBank/DDBJ databases">
        <title>Genomic-based taxomic classification of the family Erythrobacteraceae.</title>
        <authorList>
            <person name="Xu L."/>
        </authorList>
    </citation>
    <scope>NUCLEOTIDE SEQUENCE [LARGE SCALE GENOMIC DNA]</scope>
    <source>
        <strain evidence="7 8">MCCC 1K01500</strain>
    </source>
</reference>
<dbReference type="Proteomes" id="UP000433652">
    <property type="component" value="Unassembled WGS sequence"/>
</dbReference>
<evidence type="ECO:0000256" key="6">
    <source>
        <dbReference type="SAM" id="Phobius"/>
    </source>
</evidence>
<evidence type="ECO:0000256" key="1">
    <source>
        <dbReference type="ARBA" id="ARBA00004141"/>
    </source>
</evidence>
<organism evidence="7 8">
    <name type="scientific">Croceibacterium salegens</name>
    <dbReference type="NCBI Taxonomy" id="1737568"/>
    <lineage>
        <taxon>Bacteria</taxon>
        <taxon>Pseudomonadati</taxon>
        <taxon>Pseudomonadota</taxon>
        <taxon>Alphaproteobacteria</taxon>
        <taxon>Sphingomonadales</taxon>
        <taxon>Erythrobacteraceae</taxon>
        <taxon>Croceibacterium</taxon>
    </lineage>
</organism>
<keyword evidence="8" id="KW-1185">Reference proteome</keyword>
<feature type="transmembrane region" description="Helical" evidence="6">
    <location>
        <begin position="37"/>
        <end position="53"/>
    </location>
</feature>
<sequence>MSNMALSEKRPILLASMAAALAFFVLRQSPLPELFLVPLKGAACGLLALYAFMRHRGRDAYHLGAIMIVAAFGDIAMEVDRVAGALLFAGYQLGAIALYLRHPREHTATTQKIAAAAMLLLTPAICWLFPFDRSEALPAALYGLTVGGMAACAWLSAFSRYRVGVGAVMFLASDLLIIAGMGPLMGQQWQTWLIWPLYYLGQFLICIGVLDRLQRRL</sequence>
<evidence type="ECO:0000313" key="7">
    <source>
        <dbReference type="EMBL" id="MXO59636.1"/>
    </source>
</evidence>
<name>A0A6I4SXQ7_9SPHN</name>
<dbReference type="GO" id="GO:0016020">
    <property type="term" value="C:membrane"/>
    <property type="evidence" value="ECO:0007669"/>
    <property type="project" value="UniProtKB-SubCell"/>
</dbReference>
<gene>
    <name evidence="7" type="ORF">GRI89_08795</name>
</gene>
<evidence type="ECO:0000256" key="2">
    <source>
        <dbReference type="ARBA" id="ARBA00007375"/>
    </source>
</evidence>
<feature type="transmembrane region" description="Helical" evidence="6">
    <location>
        <begin position="163"/>
        <end position="186"/>
    </location>
</feature>
<keyword evidence="4 6" id="KW-1133">Transmembrane helix</keyword>
<comment type="similarity">
    <text evidence="2">Belongs to the TMEM86 family.</text>
</comment>
<evidence type="ECO:0000313" key="8">
    <source>
        <dbReference type="Proteomes" id="UP000433652"/>
    </source>
</evidence>
<feature type="transmembrane region" description="Helical" evidence="6">
    <location>
        <begin position="192"/>
        <end position="210"/>
    </location>
</feature>
<feature type="transmembrane region" description="Helical" evidence="6">
    <location>
        <begin position="60"/>
        <end position="77"/>
    </location>
</feature>
<dbReference type="EMBL" id="WTYM01000036">
    <property type="protein sequence ID" value="MXO59636.1"/>
    <property type="molecule type" value="Genomic_DNA"/>
</dbReference>
<dbReference type="AlphaFoldDB" id="A0A6I4SXQ7"/>